<evidence type="ECO:0000313" key="4">
    <source>
        <dbReference type="Proteomes" id="UP000239706"/>
    </source>
</evidence>
<dbReference type="OrthoDB" id="1739449at2"/>
<dbReference type="GO" id="GO:0009654">
    <property type="term" value="C:photosystem II oxygen evolving complex"/>
    <property type="evidence" value="ECO:0007669"/>
    <property type="project" value="InterPro"/>
</dbReference>
<feature type="transmembrane region" description="Helical" evidence="1">
    <location>
        <begin position="12"/>
        <end position="31"/>
    </location>
</feature>
<dbReference type="Proteomes" id="UP000239706">
    <property type="component" value="Unassembled WGS sequence"/>
</dbReference>
<evidence type="ECO:0000256" key="1">
    <source>
        <dbReference type="SAM" id="Phobius"/>
    </source>
</evidence>
<dbReference type="Pfam" id="PF01789">
    <property type="entry name" value="PsbP"/>
    <property type="match status" value="1"/>
</dbReference>
<dbReference type="InterPro" id="IPR002683">
    <property type="entry name" value="PsbP_C"/>
</dbReference>
<keyword evidence="4" id="KW-1185">Reference proteome</keyword>
<dbReference type="EMBL" id="PVXO01000002">
    <property type="protein sequence ID" value="PRR80845.1"/>
    <property type="molecule type" value="Genomic_DNA"/>
</dbReference>
<dbReference type="RefSeq" id="WP_146127060.1">
    <property type="nucleotide sequence ID" value="NZ_PVXO01000002.1"/>
</dbReference>
<dbReference type="AlphaFoldDB" id="A0A2T0BAG7"/>
<sequence>MKVIILNKKRLGVSIIIIGLMVVMFSIQNEFKDRMKLTTLMQSNINSLKEYKALNQELTYKLPAEWTTSEKAFEGNEIIYHNDFQSNDLKIHGFVEVWNMKEDLKEFLKKSEEISKIQNIISNYKAKVISINNKDWYLVEYTIENSQNAKFESYEYFIKNDDRLFRFSFFVRQDNFKENMPAIFKTIVQTLNYKNQ</sequence>
<proteinExistence type="predicted"/>
<organism evidence="3 4">
    <name type="scientific">Clostridium liquoris</name>
    <dbReference type="NCBI Taxonomy" id="1289519"/>
    <lineage>
        <taxon>Bacteria</taxon>
        <taxon>Bacillati</taxon>
        <taxon>Bacillota</taxon>
        <taxon>Clostridia</taxon>
        <taxon>Eubacteriales</taxon>
        <taxon>Clostridiaceae</taxon>
        <taxon>Clostridium</taxon>
    </lineage>
</organism>
<reference evidence="3 4" key="1">
    <citation type="submission" date="2018-03" db="EMBL/GenBank/DDBJ databases">
        <title>Genome sequence of Clostridium liquoris DSM 100320.</title>
        <authorList>
            <person name="Poehlein A."/>
            <person name="Daniel R."/>
        </authorList>
    </citation>
    <scope>NUCLEOTIDE SEQUENCE [LARGE SCALE GENOMIC DNA]</scope>
    <source>
        <strain evidence="3 4">DSM 100320</strain>
    </source>
</reference>
<protein>
    <recommendedName>
        <fullName evidence="2">PsbP C-terminal domain-containing protein</fullName>
    </recommendedName>
</protein>
<keyword evidence="1" id="KW-1133">Transmembrane helix</keyword>
<keyword evidence="1" id="KW-0472">Membrane</keyword>
<dbReference type="GO" id="GO:0015979">
    <property type="term" value="P:photosynthesis"/>
    <property type="evidence" value="ECO:0007669"/>
    <property type="project" value="InterPro"/>
</dbReference>
<feature type="domain" description="PsbP C-terminal" evidence="2">
    <location>
        <begin position="47"/>
        <end position="191"/>
    </location>
</feature>
<gene>
    <name evidence="3" type="ORF">CLLI_00300</name>
</gene>
<evidence type="ECO:0000313" key="3">
    <source>
        <dbReference type="EMBL" id="PRR80845.1"/>
    </source>
</evidence>
<comment type="caution">
    <text evidence="3">The sequence shown here is derived from an EMBL/GenBank/DDBJ whole genome shotgun (WGS) entry which is preliminary data.</text>
</comment>
<dbReference type="GO" id="GO:0005509">
    <property type="term" value="F:calcium ion binding"/>
    <property type="evidence" value="ECO:0007669"/>
    <property type="project" value="InterPro"/>
</dbReference>
<dbReference type="Gene3D" id="3.40.1000.10">
    <property type="entry name" value="Mog1/PsbP, alpha/beta/alpha sandwich"/>
    <property type="match status" value="1"/>
</dbReference>
<name>A0A2T0BAG7_9CLOT</name>
<keyword evidence="1" id="KW-0812">Transmembrane</keyword>
<evidence type="ECO:0000259" key="2">
    <source>
        <dbReference type="Pfam" id="PF01789"/>
    </source>
</evidence>
<accession>A0A2T0BAG7</accession>
<dbReference type="GO" id="GO:0019898">
    <property type="term" value="C:extrinsic component of membrane"/>
    <property type="evidence" value="ECO:0007669"/>
    <property type="project" value="InterPro"/>
</dbReference>